<evidence type="ECO:0000313" key="3">
    <source>
        <dbReference type="EMBL" id="GEP44525.1"/>
    </source>
</evidence>
<gene>
    <name evidence="3" type="ORF">BGE01nite_38160</name>
</gene>
<protein>
    <recommendedName>
        <fullName evidence="2">Imm-5-like domain-containing protein</fullName>
    </recommendedName>
</protein>
<sequence length="141" mass="15689">MSDRTTSKPKRKPKVNRDTEPGWRYHRLFAVKAAQEAGRVLAIFEKEHPEDDRPRVAIEAIQAWGDGVRTLGMVEVRRLALDAHAAAREAKTDAARFAARAAGQAVAVWHVPTHAMAVPMYVCKARHALTPKMKGKRTSVD</sequence>
<proteinExistence type="predicted"/>
<dbReference type="Pfam" id="PF21805">
    <property type="entry name" value="Imm5_like"/>
    <property type="match status" value="1"/>
</dbReference>
<dbReference type="OrthoDB" id="287768at2"/>
<reference evidence="3 4" key="1">
    <citation type="submission" date="2019-07" db="EMBL/GenBank/DDBJ databases">
        <title>Whole genome shotgun sequence of Brevifollis gellanilyticus NBRC 108608.</title>
        <authorList>
            <person name="Hosoyama A."/>
            <person name="Uohara A."/>
            <person name="Ohji S."/>
            <person name="Ichikawa N."/>
        </authorList>
    </citation>
    <scope>NUCLEOTIDE SEQUENCE [LARGE SCALE GENOMIC DNA]</scope>
    <source>
        <strain evidence="3 4">NBRC 108608</strain>
    </source>
</reference>
<accession>A0A512MCR7</accession>
<feature type="region of interest" description="Disordered" evidence="1">
    <location>
        <begin position="1"/>
        <end position="20"/>
    </location>
</feature>
<dbReference type="EMBL" id="BKAG01000031">
    <property type="protein sequence ID" value="GEP44525.1"/>
    <property type="molecule type" value="Genomic_DNA"/>
</dbReference>
<dbReference type="Proteomes" id="UP000321577">
    <property type="component" value="Unassembled WGS sequence"/>
</dbReference>
<dbReference type="RefSeq" id="WP_146852556.1">
    <property type="nucleotide sequence ID" value="NZ_BKAG01000031.1"/>
</dbReference>
<comment type="caution">
    <text evidence="3">The sequence shown here is derived from an EMBL/GenBank/DDBJ whole genome shotgun (WGS) entry which is preliminary data.</text>
</comment>
<name>A0A512MCR7_9BACT</name>
<keyword evidence="4" id="KW-1185">Reference proteome</keyword>
<feature type="domain" description="Imm-5-like" evidence="2">
    <location>
        <begin position="26"/>
        <end position="132"/>
    </location>
</feature>
<evidence type="ECO:0000313" key="4">
    <source>
        <dbReference type="Proteomes" id="UP000321577"/>
    </source>
</evidence>
<evidence type="ECO:0000256" key="1">
    <source>
        <dbReference type="SAM" id="MobiDB-lite"/>
    </source>
</evidence>
<dbReference type="AlphaFoldDB" id="A0A512MCR7"/>
<organism evidence="3 4">
    <name type="scientific">Brevifollis gellanilyticus</name>
    <dbReference type="NCBI Taxonomy" id="748831"/>
    <lineage>
        <taxon>Bacteria</taxon>
        <taxon>Pseudomonadati</taxon>
        <taxon>Verrucomicrobiota</taxon>
        <taxon>Verrucomicrobiia</taxon>
        <taxon>Verrucomicrobiales</taxon>
        <taxon>Verrucomicrobiaceae</taxon>
    </lineage>
</organism>
<dbReference type="InterPro" id="IPR048667">
    <property type="entry name" value="Imm5-like"/>
</dbReference>
<evidence type="ECO:0000259" key="2">
    <source>
        <dbReference type="Pfam" id="PF21805"/>
    </source>
</evidence>